<dbReference type="EMBL" id="CATNWA010006277">
    <property type="protein sequence ID" value="CAI9551791.1"/>
    <property type="molecule type" value="Genomic_DNA"/>
</dbReference>
<proteinExistence type="predicted"/>
<name>A0ABN9BX73_9NEOB</name>
<protein>
    <submittedName>
        <fullName evidence="2">Uncharacterized protein</fullName>
    </submittedName>
</protein>
<evidence type="ECO:0000313" key="2">
    <source>
        <dbReference type="EMBL" id="CAI9551791.1"/>
    </source>
</evidence>
<feature type="compositionally biased region" description="Polar residues" evidence="1">
    <location>
        <begin position="81"/>
        <end position="92"/>
    </location>
</feature>
<dbReference type="Proteomes" id="UP001162483">
    <property type="component" value="Unassembled WGS sequence"/>
</dbReference>
<gene>
    <name evidence="2" type="ORF">SPARVUS_LOCUS3792088</name>
</gene>
<sequence>MRRRAHPLRLTYQQGCLQWRREEAAHHHHHHPCLHGRLCCRRLPHLQLTHQPCQKRERRRIPLLRHTFKQGFLRRRRRPTSHLQNLVPQQEAPSPPAHSPAILEEGELEEEQREEWSPPQVHFTWHSEREWLHSRAPRRQWMEEEEEEVESLEEGQLPSSSPEPQDPVVLPNAPPAMGELQPPLDAEADIPEVFNHPAIRASWAGCVSALGRWSRHWRWGQPRTSQTLWPIFGGNF</sequence>
<keyword evidence="3" id="KW-1185">Reference proteome</keyword>
<reference evidence="2" key="1">
    <citation type="submission" date="2023-05" db="EMBL/GenBank/DDBJ databases">
        <authorList>
            <person name="Stuckert A."/>
        </authorList>
    </citation>
    <scope>NUCLEOTIDE SEQUENCE</scope>
</reference>
<accession>A0ABN9BX73</accession>
<evidence type="ECO:0000313" key="3">
    <source>
        <dbReference type="Proteomes" id="UP001162483"/>
    </source>
</evidence>
<evidence type="ECO:0000256" key="1">
    <source>
        <dbReference type="SAM" id="MobiDB-lite"/>
    </source>
</evidence>
<comment type="caution">
    <text evidence="2">The sequence shown here is derived from an EMBL/GenBank/DDBJ whole genome shotgun (WGS) entry which is preliminary data.</text>
</comment>
<feature type="compositionally biased region" description="Acidic residues" evidence="1">
    <location>
        <begin position="143"/>
        <end position="153"/>
    </location>
</feature>
<organism evidence="2 3">
    <name type="scientific">Staurois parvus</name>
    <dbReference type="NCBI Taxonomy" id="386267"/>
    <lineage>
        <taxon>Eukaryota</taxon>
        <taxon>Metazoa</taxon>
        <taxon>Chordata</taxon>
        <taxon>Craniata</taxon>
        <taxon>Vertebrata</taxon>
        <taxon>Euteleostomi</taxon>
        <taxon>Amphibia</taxon>
        <taxon>Batrachia</taxon>
        <taxon>Anura</taxon>
        <taxon>Neobatrachia</taxon>
        <taxon>Ranoidea</taxon>
        <taxon>Ranidae</taxon>
        <taxon>Staurois</taxon>
    </lineage>
</organism>
<feature type="region of interest" description="Disordered" evidence="1">
    <location>
        <begin position="142"/>
        <end position="183"/>
    </location>
</feature>
<feature type="region of interest" description="Disordered" evidence="1">
    <location>
        <begin position="74"/>
        <end position="100"/>
    </location>
</feature>
<feature type="non-terminal residue" evidence="2">
    <location>
        <position position="236"/>
    </location>
</feature>